<dbReference type="EC" id="2.3.1.41" evidence="4"/>
<comment type="subcellular location">
    <subcellularLocation>
        <location evidence="1">Cytoplasm</location>
    </subcellularLocation>
</comment>
<dbReference type="PANTHER" id="PTHR11712:SF306">
    <property type="entry name" value="3-OXOACYL-[ACYL-CARRIER-PROTEIN] SYNTHASE 1"/>
    <property type="match status" value="1"/>
</dbReference>
<feature type="domain" description="Ketosynthase family 3 (KS3)" evidence="14">
    <location>
        <begin position="2"/>
        <end position="422"/>
    </location>
</feature>
<name>A0A7W0HKI7_9BACT</name>
<dbReference type="GO" id="GO:0006633">
    <property type="term" value="P:fatty acid biosynthetic process"/>
    <property type="evidence" value="ECO:0007669"/>
    <property type="project" value="TreeGrafter"/>
</dbReference>
<dbReference type="GO" id="GO:0005829">
    <property type="term" value="C:cytosol"/>
    <property type="evidence" value="ECO:0007669"/>
    <property type="project" value="TreeGrafter"/>
</dbReference>
<protein>
    <recommendedName>
        <fullName evidence="8">3-oxoacyl-[acyl-carrier-protein] synthase 1</fullName>
        <ecNumber evidence="4">2.3.1.41</ecNumber>
    </recommendedName>
    <alternativeName>
        <fullName evidence="9">3-oxoacyl-[acyl-carrier-protein] synthase I</fullName>
    </alternativeName>
    <alternativeName>
        <fullName evidence="10">Beta-ketoacyl-ACP synthase I</fullName>
    </alternativeName>
</protein>
<dbReference type="Gene3D" id="3.40.47.10">
    <property type="match status" value="1"/>
</dbReference>
<keyword evidence="6 13" id="KW-0808">Transferase</keyword>
<dbReference type="InterPro" id="IPR014030">
    <property type="entry name" value="Ketoacyl_synth_N"/>
</dbReference>
<evidence type="ECO:0000256" key="6">
    <source>
        <dbReference type="ARBA" id="ARBA00022679"/>
    </source>
</evidence>
<dbReference type="InterPro" id="IPR016039">
    <property type="entry name" value="Thiolase-like"/>
</dbReference>
<keyword evidence="16" id="KW-1185">Reference proteome</keyword>
<gene>
    <name evidence="15" type="ORF">HNR65_001593</name>
</gene>
<dbReference type="SMART" id="SM00825">
    <property type="entry name" value="PKS_KS"/>
    <property type="match status" value="1"/>
</dbReference>
<accession>A0A7W0HKI7</accession>
<evidence type="ECO:0000256" key="7">
    <source>
        <dbReference type="ARBA" id="ARBA00023315"/>
    </source>
</evidence>
<evidence type="ECO:0000256" key="3">
    <source>
        <dbReference type="ARBA" id="ARBA00011738"/>
    </source>
</evidence>
<keyword evidence="7" id="KW-0012">Acyltransferase</keyword>
<evidence type="ECO:0000259" key="14">
    <source>
        <dbReference type="PROSITE" id="PS52004"/>
    </source>
</evidence>
<dbReference type="Proteomes" id="UP000525298">
    <property type="component" value="Unassembled WGS sequence"/>
</dbReference>
<evidence type="ECO:0000256" key="2">
    <source>
        <dbReference type="ARBA" id="ARBA00008467"/>
    </source>
</evidence>
<keyword evidence="5" id="KW-0963">Cytoplasm</keyword>
<evidence type="ECO:0000313" key="15">
    <source>
        <dbReference type="EMBL" id="MBA2881267.1"/>
    </source>
</evidence>
<comment type="caution">
    <text evidence="15">The sequence shown here is derived from an EMBL/GenBank/DDBJ whole genome shotgun (WGS) entry which is preliminary data.</text>
</comment>
<comment type="catalytic activity">
    <reaction evidence="12">
        <text>a fatty acyl-[ACP] + malonyl-[ACP] + H(+) = a 3-oxoacyl-[ACP] + holo-[ACP] + CO2</text>
        <dbReference type="Rhea" id="RHEA:22836"/>
        <dbReference type="Rhea" id="RHEA-COMP:9623"/>
        <dbReference type="Rhea" id="RHEA-COMP:9685"/>
        <dbReference type="Rhea" id="RHEA-COMP:9916"/>
        <dbReference type="Rhea" id="RHEA-COMP:14125"/>
        <dbReference type="ChEBI" id="CHEBI:15378"/>
        <dbReference type="ChEBI" id="CHEBI:16526"/>
        <dbReference type="ChEBI" id="CHEBI:64479"/>
        <dbReference type="ChEBI" id="CHEBI:78449"/>
        <dbReference type="ChEBI" id="CHEBI:78776"/>
        <dbReference type="ChEBI" id="CHEBI:138651"/>
        <dbReference type="EC" id="2.3.1.41"/>
    </reaction>
    <physiologicalReaction direction="left-to-right" evidence="12">
        <dbReference type="Rhea" id="RHEA:22837"/>
    </physiologicalReaction>
</comment>
<comment type="similarity">
    <text evidence="2 13">Belongs to the thiolase-like superfamily. Beta-ketoacyl-ACP synthases family.</text>
</comment>
<evidence type="ECO:0000256" key="1">
    <source>
        <dbReference type="ARBA" id="ARBA00004496"/>
    </source>
</evidence>
<dbReference type="InterPro" id="IPR020841">
    <property type="entry name" value="PKS_Beta-ketoAc_synthase_dom"/>
</dbReference>
<evidence type="ECO:0000256" key="11">
    <source>
        <dbReference type="ARBA" id="ARBA00048121"/>
    </source>
</evidence>
<proteinExistence type="inferred from homology"/>
<dbReference type="EMBL" id="JACDUS010000003">
    <property type="protein sequence ID" value="MBA2881267.1"/>
    <property type="molecule type" value="Genomic_DNA"/>
</dbReference>
<sequence>MHKRVVVTGMGVVSPNGIGLDNFETGLRRGASGIRFIPRLEELKFGCRIGAVPEGFDEACSRYFENFRQQSFLSETIRYAAVSAMDAWKDAGFPIPGDEDSPDWDSGTVFGCGISDMEVIATEVVPTVNEGRVKRLGTRVVERVMGSGTSARIGGLLALGNQVTSNSSACSTGSEAVVEAVWKIRTGLAKRMVAGGAEGASPYTWSGFDSMRVLARKFNDDPEKGSRPMSASACGFVPGAGAAALVLEDLETALDRGARIYAEVRGVMTNSGGHRNGGSMTAPNPEGVQRCIRGAMKDAGVGPEQIDAINGHLTATFADPHEVKNWSAALDRQAEDFPWINSTKSMIGHCLGAAGAIETVAAVLELDRGFLHPSINCEDPHPEIASFADRFVTRCLEMPALKTIAKACFGFGDVNSCLILQKWENDAT</sequence>
<dbReference type="AlphaFoldDB" id="A0A7W0HKI7"/>
<evidence type="ECO:0000256" key="12">
    <source>
        <dbReference type="ARBA" id="ARBA00048506"/>
    </source>
</evidence>
<reference evidence="15 16" key="1">
    <citation type="submission" date="2020-07" db="EMBL/GenBank/DDBJ databases">
        <title>Genomic Encyclopedia of Type Strains, Phase IV (KMG-IV): sequencing the most valuable type-strain genomes for metagenomic binning, comparative biology and taxonomic classification.</title>
        <authorList>
            <person name="Goeker M."/>
        </authorList>
    </citation>
    <scope>NUCLEOTIDE SEQUENCE [LARGE SCALE GENOMIC DNA]</scope>
    <source>
        <strain evidence="15 16">DSM 17721</strain>
    </source>
</reference>
<evidence type="ECO:0000313" key="16">
    <source>
        <dbReference type="Proteomes" id="UP000525298"/>
    </source>
</evidence>
<dbReference type="Pfam" id="PF02801">
    <property type="entry name" value="Ketoacyl-synt_C"/>
    <property type="match status" value="1"/>
</dbReference>
<comment type="subunit">
    <text evidence="3">Homodimer.</text>
</comment>
<evidence type="ECO:0000256" key="10">
    <source>
        <dbReference type="ARBA" id="ARBA00042143"/>
    </source>
</evidence>
<dbReference type="InterPro" id="IPR000794">
    <property type="entry name" value="Beta-ketoacyl_synthase"/>
</dbReference>
<evidence type="ECO:0000256" key="8">
    <source>
        <dbReference type="ARBA" id="ARBA00039450"/>
    </source>
</evidence>
<evidence type="ECO:0000256" key="9">
    <source>
        <dbReference type="ARBA" id="ARBA00041620"/>
    </source>
</evidence>
<dbReference type="CDD" id="cd00834">
    <property type="entry name" value="KAS_I_II"/>
    <property type="match status" value="1"/>
</dbReference>
<organism evidence="15 16">
    <name type="scientific">Desulfosalsimonas propionicica</name>
    <dbReference type="NCBI Taxonomy" id="332175"/>
    <lineage>
        <taxon>Bacteria</taxon>
        <taxon>Pseudomonadati</taxon>
        <taxon>Thermodesulfobacteriota</taxon>
        <taxon>Desulfobacteria</taxon>
        <taxon>Desulfobacterales</taxon>
        <taxon>Desulfosalsimonadaceae</taxon>
        <taxon>Desulfosalsimonas</taxon>
    </lineage>
</organism>
<dbReference type="PROSITE" id="PS52004">
    <property type="entry name" value="KS3_2"/>
    <property type="match status" value="1"/>
</dbReference>
<dbReference type="RefSeq" id="WP_181550914.1">
    <property type="nucleotide sequence ID" value="NZ_JACDUS010000003.1"/>
</dbReference>
<evidence type="ECO:0000256" key="13">
    <source>
        <dbReference type="RuleBase" id="RU003694"/>
    </source>
</evidence>
<evidence type="ECO:0000256" key="4">
    <source>
        <dbReference type="ARBA" id="ARBA00013191"/>
    </source>
</evidence>
<dbReference type="Pfam" id="PF00109">
    <property type="entry name" value="ketoacyl-synt"/>
    <property type="match status" value="1"/>
</dbReference>
<dbReference type="SUPFAM" id="SSF53901">
    <property type="entry name" value="Thiolase-like"/>
    <property type="match status" value="2"/>
</dbReference>
<dbReference type="InterPro" id="IPR014031">
    <property type="entry name" value="Ketoacyl_synth_C"/>
</dbReference>
<dbReference type="PANTHER" id="PTHR11712">
    <property type="entry name" value="POLYKETIDE SYNTHASE-RELATED"/>
    <property type="match status" value="1"/>
</dbReference>
<evidence type="ECO:0000256" key="5">
    <source>
        <dbReference type="ARBA" id="ARBA00022490"/>
    </source>
</evidence>
<comment type="catalytic activity">
    <reaction evidence="11">
        <text>(3Z)-decenoyl-[ACP] + malonyl-[ACP] + H(+) = 3-oxo-(5Z)-dodecenoyl-[ACP] + holo-[ACP] + CO2</text>
        <dbReference type="Rhea" id="RHEA:54940"/>
        <dbReference type="Rhea" id="RHEA-COMP:9623"/>
        <dbReference type="Rhea" id="RHEA-COMP:9685"/>
        <dbReference type="Rhea" id="RHEA-COMP:9927"/>
        <dbReference type="Rhea" id="RHEA-COMP:14042"/>
        <dbReference type="ChEBI" id="CHEBI:15378"/>
        <dbReference type="ChEBI" id="CHEBI:16526"/>
        <dbReference type="ChEBI" id="CHEBI:64479"/>
        <dbReference type="ChEBI" id="CHEBI:78449"/>
        <dbReference type="ChEBI" id="CHEBI:78798"/>
        <dbReference type="ChEBI" id="CHEBI:138410"/>
    </reaction>
    <physiologicalReaction direction="left-to-right" evidence="11">
        <dbReference type="Rhea" id="RHEA:54941"/>
    </physiologicalReaction>
</comment>
<dbReference type="GO" id="GO:0004315">
    <property type="term" value="F:3-oxoacyl-[acyl-carrier-protein] synthase activity"/>
    <property type="evidence" value="ECO:0007669"/>
    <property type="project" value="UniProtKB-EC"/>
</dbReference>